<organism evidence="2">
    <name type="scientific">marine sediment metagenome</name>
    <dbReference type="NCBI Taxonomy" id="412755"/>
    <lineage>
        <taxon>unclassified sequences</taxon>
        <taxon>metagenomes</taxon>
        <taxon>ecological metagenomes</taxon>
    </lineage>
</organism>
<dbReference type="AlphaFoldDB" id="A0A0F9S705"/>
<gene>
    <name evidence="2" type="ORF">LCGC14_0489290</name>
</gene>
<name>A0A0F9S705_9ZZZZ</name>
<evidence type="ECO:0000313" key="2">
    <source>
        <dbReference type="EMBL" id="KKN64660.1"/>
    </source>
</evidence>
<accession>A0A0F9S705</accession>
<evidence type="ECO:0000256" key="1">
    <source>
        <dbReference type="SAM" id="MobiDB-lite"/>
    </source>
</evidence>
<dbReference type="EMBL" id="LAZR01000547">
    <property type="protein sequence ID" value="KKN64660.1"/>
    <property type="molecule type" value="Genomic_DNA"/>
</dbReference>
<sequence>MPRKLFDIEINEITLCKSPANRKKFFIKKMEEKNMTFIDKLKKFLAEADEDVESTLTKEQVERIEKLDDKVQKEIEAKLDIVSQYEDIPDDLEDSIQFFVKKVSYDYPVVEEEIDKAGAKLSKTTQAQIATALGHIKDGPRAIDILKTLLGLKVKKEEEEEEKTDGEEKISPEIQAKLEKLAELEKAEKERLEKESEKKQKEDIQKMIDERLEQLELKEKPTKKSIDGQEDE</sequence>
<reference evidence="2" key="1">
    <citation type="journal article" date="2015" name="Nature">
        <title>Complex archaea that bridge the gap between prokaryotes and eukaryotes.</title>
        <authorList>
            <person name="Spang A."/>
            <person name="Saw J.H."/>
            <person name="Jorgensen S.L."/>
            <person name="Zaremba-Niedzwiedzka K."/>
            <person name="Martijn J."/>
            <person name="Lind A.E."/>
            <person name="van Eijk R."/>
            <person name="Schleper C."/>
            <person name="Guy L."/>
            <person name="Ettema T.J."/>
        </authorList>
    </citation>
    <scope>NUCLEOTIDE SEQUENCE</scope>
</reference>
<proteinExistence type="predicted"/>
<feature type="region of interest" description="Disordered" evidence="1">
    <location>
        <begin position="212"/>
        <end position="232"/>
    </location>
</feature>
<protein>
    <submittedName>
        <fullName evidence="2">Uncharacterized protein</fullName>
    </submittedName>
</protein>
<comment type="caution">
    <text evidence="2">The sequence shown here is derived from an EMBL/GenBank/DDBJ whole genome shotgun (WGS) entry which is preliminary data.</text>
</comment>